<dbReference type="EMBL" id="CM031819">
    <property type="protein sequence ID" value="KAG6635821.1"/>
    <property type="molecule type" value="Genomic_DNA"/>
</dbReference>
<dbReference type="SMR" id="A0A8T1P1S3"/>
<dbReference type="GO" id="GO:0016747">
    <property type="term" value="F:acyltransferase activity, transferring groups other than amino-acyl groups"/>
    <property type="evidence" value="ECO:0007669"/>
    <property type="project" value="TreeGrafter"/>
</dbReference>
<dbReference type="PANTHER" id="PTHR31642">
    <property type="entry name" value="TRICHOTHECENE 3-O-ACETYLTRANSFERASE"/>
    <property type="match status" value="1"/>
</dbReference>
<sequence length="372" mass="41427">MAKGTNDVPKLYIEAVQTVSPMTVTDERRARKVLAMDDLLVSGIILKCRLHVLLYYNNASEDDSGWFFAGWSRESLARALSEQQPLLAGRLRRVEDGDGELEIVSNDSGVRLIEARIAMTLSSFLELKGKEREETEAQLVSWTDVAEQNPQFSPLFYIQVTNFQCRGYSIGISCSLLLADLLVVENFLSSWAIIHRNIVSNINGSRKPLFHLPNLKTHLSSPTAIISSIPSKCFGQTLHFRVTAEDATLDRSETFNSLALLCVEESESKLAIRMTSEFYLFVKESFEVIEVEKCANRGLTRQQLSLKSKITCADWDDLGAKEVAFRDGNKPLHVSYWMGSTCPIGVVMAIQSPNEATLGINILVSVPNASEL</sequence>
<dbReference type="PANTHER" id="PTHR31642:SF299">
    <property type="entry name" value="OS02G0653400 PROTEIN"/>
    <property type="match status" value="1"/>
</dbReference>
<dbReference type="Pfam" id="PF02458">
    <property type="entry name" value="Transferase"/>
    <property type="match status" value="1"/>
</dbReference>
<comment type="caution">
    <text evidence="2">The sequence shown here is derived from an EMBL/GenBank/DDBJ whole genome shotgun (WGS) entry which is preliminary data.</text>
</comment>
<accession>A0A8T1P1S3</accession>
<dbReference type="InterPro" id="IPR050317">
    <property type="entry name" value="Plant_Fungal_Acyltransferase"/>
</dbReference>
<organism evidence="2 3">
    <name type="scientific">Carya illinoinensis</name>
    <name type="common">Pecan</name>
    <dbReference type="NCBI Taxonomy" id="32201"/>
    <lineage>
        <taxon>Eukaryota</taxon>
        <taxon>Viridiplantae</taxon>
        <taxon>Streptophyta</taxon>
        <taxon>Embryophyta</taxon>
        <taxon>Tracheophyta</taxon>
        <taxon>Spermatophyta</taxon>
        <taxon>Magnoliopsida</taxon>
        <taxon>eudicotyledons</taxon>
        <taxon>Gunneridae</taxon>
        <taxon>Pentapetalae</taxon>
        <taxon>rosids</taxon>
        <taxon>fabids</taxon>
        <taxon>Fagales</taxon>
        <taxon>Juglandaceae</taxon>
        <taxon>Carya</taxon>
    </lineage>
</organism>
<evidence type="ECO:0000313" key="3">
    <source>
        <dbReference type="Proteomes" id="UP000811609"/>
    </source>
</evidence>
<comment type="similarity">
    <text evidence="1">Belongs to the plant acyltransferase family.</text>
</comment>
<evidence type="ECO:0000313" key="2">
    <source>
        <dbReference type="EMBL" id="KAG6635821.1"/>
    </source>
</evidence>
<name>A0A8T1P1S3_CARIL</name>
<reference evidence="2" key="1">
    <citation type="submission" date="2020-12" db="EMBL/GenBank/DDBJ databases">
        <title>WGS assembly of Carya illinoinensis cv. Pawnee.</title>
        <authorList>
            <person name="Platts A."/>
            <person name="Shu S."/>
            <person name="Wright S."/>
            <person name="Barry K."/>
            <person name="Edger P."/>
            <person name="Pires J.C."/>
            <person name="Schmutz J."/>
        </authorList>
    </citation>
    <scope>NUCLEOTIDE SEQUENCE</scope>
    <source>
        <tissue evidence="2">Leaf</tissue>
    </source>
</reference>
<proteinExistence type="inferred from homology"/>
<evidence type="ECO:0000256" key="1">
    <source>
        <dbReference type="ARBA" id="ARBA00009861"/>
    </source>
</evidence>
<gene>
    <name evidence="2" type="ORF">CIPAW_11G069200</name>
</gene>
<keyword evidence="3" id="KW-1185">Reference proteome</keyword>
<dbReference type="AlphaFoldDB" id="A0A8T1P1S3"/>
<dbReference type="Proteomes" id="UP000811609">
    <property type="component" value="Chromosome 11"/>
</dbReference>
<protein>
    <submittedName>
        <fullName evidence="2">Uncharacterized protein</fullName>
    </submittedName>
</protein>